<keyword evidence="1" id="KW-0472">Membrane</keyword>
<proteinExistence type="predicted"/>
<keyword evidence="1" id="KW-0812">Transmembrane</keyword>
<feature type="transmembrane region" description="Helical" evidence="1">
    <location>
        <begin position="100"/>
        <end position="118"/>
    </location>
</feature>
<feature type="transmembrane region" description="Helical" evidence="1">
    <location>
        <begin position="32"/>
        <end position="51"/>
    </location>
</feature>
<protein>
    <submittedName>
        <fullName evidence="3">Uncharacterized protein</fullName>
    </submittedName>
</protein>
<dbReference type="EMBL" id="BQMJ01000010">
    <property type="protein sequence ID" value="GJQ09733.1"/>
    <property type="molecule type" value="Genomic_DNA"/>
</dbReference>
<feature type="transmembrane region" description="Helical" evidence="1">
    <location>
        <begin position="159"/>
        <end position="181"/>
    </location>
</feature>
<dbReference type="Proteomes" id="UP001061958">
    <property type="component" value="Unassembled WGS sequence"/>
</dbReference>
<dbReference type="AlphaFoldDB" id="A0A9C7PS94"/>
<dbReference type="OrthoDB" id="953at2759"/>
<organism evidence="3 4">
    <name type="scientific">Galdieria partita</name>
    <dbReference type="NCBI Taxonomy" id="83374"/>
    <lineage>
        <taxon>Eukaryota</taxon>
        <taxon>Rhodophyta</taxon>
        <taxon>Bangiophyceae</taxon>
        <taxon>Galdieriales</taxon>
        <taxon>Galdieriaceae</taxon>
        <taxon>Galdieria</taxon>
    </lineage>
</organism>
<keyword evidence="4" id="KW-1185">Reference proteome</keyword>
<reference evidence="3" key="2">
    <citation type="submission" date="2022-01" db="EMBL/GenBank/DDBJ databases">
        <authorList>
            <person name="Hirooka S."/>
            <person name="Miyagishima S.Y."/>
        </authorList>
    </citation>
    <scope>NUCLEOTIDE SEQUENCE</scope>
    <source>
        <strain evidence="3">NBRC 102759</strain>
    </source>
</reference>
<evidence type="ECO:0000256" key="1">
    <source>
        <dbReference type="SAM" id="Phobius"/>
    </source>
</evidence>
<keyword evidence="1" id="KW-1133">Transmembrane helix</keyword>
<feature type="transmembrane region" description="Helical" evidence="1">
    <location>
        <begin position="72"/>
        <end position="94"/>
    </location>
</feature>
<evidence type="ECO:0000313" key="3">
    <source>
        <dbReference type="EMBL" id="GJQ09733.1"/>
    </source>
</evidence>
<comment type="caution">
    <text evidence="3">The sequence shown here is derived from an EMBL/GenBank/DDBJ whole genome shotgun (WGS) entry which is preliminary data.</text>
</comment>
<dbReference type="EMBL" id="BQMJ01000003">
    <property type="protein sequence ID" value="GJQ08686.1"/>
    <property type="molecule type" value="Genomic_DNA"/>
</dbReference>
<feature type="transmembrane region" description="Helical" evidence="1">
    <location>
        <begin position="127"/>
        <end position="147"/>
    </location>
</feature>
<evidence type="ECO:0000313" key="2">
    <source>
        <dbReference type="EMBL" id="GJQ08686.1"/>
    </source>
</evidence>
<name>A0A9C7PS94_9RHOD</name>
<gene>
    <name evidence="3" type="ORF">GpartN1_g1524.t1</name>
    <name evidence="2" type="ORF">GpartN1_g477.t1</name>
</gene>
<reference evidence="3" key="1">
    <citation type="journal article" date="2022" name="Proc. Natl. Acad. Sci. U.S.A.">
        <title>Life cycle and functional genomics of the unicellular red alga Galdieria for elucidating algal and plant evolution and industrial use.</title>
        <authorList>
            <person name="Hirooka S."/>
            <person name="Itabashi T."/>
            <person name="Ichinose T.M."/>
            <person name="Onuma R."/>
            <person name="Fujiwara T."/>
            <person name="Yamashita S."/>
            <person name="Jong L.W."/>
            <person name="Tomita R."/>
            <person name="Iwane A.H."/>
            <person name="Miyagishima S.Y."/>
        </authorList>
    </citation>
    <scope>NUCLEOTIDE SEQUENCE</scope>
    <source>
        <strain evidence="3">NBRC 102759</strain>
    </source>
</reference>
<sequence>MYRPSQFIGYYPEAKKYSLFSSKGWWLNRWPFLGWLETVLKLCGFLCAYHVPEGVLFAPKWKSVTFPLWRRIELLTCGICTLLVTLGILDRIFYREVVSIIFIVFNNWAHWTVFLSLYKGLYDRKSLMYFLTFMILGDIVKLIFFKVHDFNIGSVAKAVLYYLTSLFVISYLFIMFLEQYFNNAVSERKYK</sequence>
<evidence type="ECO:0000313" key="4">
    <source>
        <dbReference type="Proteomes" id="UP001061958"/>
    </source>
</evidence>
<accession>A0A9C7PS94</accession>